<dbReference type="Pfam" id="PF03883">
    <property type="entry name" value="H2O2_YaaD"/>
    <property type="match status" value="1"/>
</dbReference>
<dbReference type="PANTHER" id="PTHR30283:SF4">
    <property type="entry name" value="PEROXIDE STRESS RESISTANCE PROTEIN YAAA"/>
    <property type="match status" value="1"/>
</dbReference>
<organism evidence="1">
    <name type="scientific">mine drainage metagenome</name>
    <dbReference type="NCBI Taxonomy" id="410659"/>
    <lineage>
        <taxon>unclassified sequences</taxon>
        <taxon>metagenomes</taxon>
        <taxon>ecological metagenomes</taxon>
    </lineage>
</organism>
<dbReference type="InterPro" id="IPR005583">
    <property type="entry name" value="YaaA"/>
</dbReference>
<dbReference type="AlphaFoldDB" id="E6PW68"/>
<protein>
    <submittedName>
        <fullName evidence="1">Uncharacterized protein</fullName>
    </submittedName>
</protein>
<sequence length="262" mass="29159">MLIVLSPAKTLDYTSPVPELPVTLPRFIPQSAVLIKLLRRQSPAELASLMGISDKLATLNADRYAAWSKTFTADNSRPAILAFNGDVYEGLDAAHLKPKDLQWAQDHIALLSGLYGVLRPLDLMQPYRLEMGAKLPNPKGANLYAYWGSRIAKTLREQLEGQSHMVLINLASDEYFGAVDTKALALPVIQPVFQDSEAGQHKVISFYAKRARGLMARYAITHRIADPERLKAFDAEGYRYAPEASSPSRWVFRRPKPAAARL</sequence>
<name>E6PW68_9ZZZZ</name>
<dbReference type="GO" id="GO:0005829">
    <property type="term" value="C:cytosol"/>
    <property type="evidence" value="ECO:0007669"/>
    <property type="project" value="TreeGrafter"/>
</dbReference>
<dbReference type="PANTHER" id="PTHR30283">
    <property type="entry name" value="PEROXIDE STRESS RESPONSE PROTEIN YAAA"/>
    <property type="match status" value="1"/>
</dbReference>
<dbReference type="NCBIfam" id="NF002542">
    <property type="entry name" value="PRK02101.1-3"/>
    <property type="match status" value="1"/>
</dbReference>
<reference evidence="1" key="1">
    <citation type="submission" date="2009-10" db="EMBL/GenBank/DDBJ databases">
        <title>Diversity of trophic interactions inside an arsenic-rich microbial ecosystem.</title>
        <authorList>
            <person name="Bertin P.N."/>
            <person name="Heinrich-Salmeron A."/>
            <person name="Pelletier E."/>
            <person name="Goulhen-Chollet F."/>
            <person name="Arsene-Ploetze F."/>
            <person name="Gallien S."/>
            <person name="Calteau A."/>
            <person name="Vallenet D."/>
            <person name="Casiot C."/>
            <person name="Chane-Woon-Ming B."/>
            <person name="Giloteaux L."/>
            <person name="Barakat M."/>
            <person name="Bonnefoy V."/>
            <person name="Bruneel O."/>
            <person name="Chandler M."/>
            <person name="Cleiss J."/>
            <person name="Duran R."/>
            <person name="Elbaz-Poulichet F."/>
            <person name="Fonknechten N."/>
            <person name="Lauga B."/>
            <person name="Mornico D."/>
            <person name="Ortet P."/>
            <person name="Schaeffer C."/>
            <person name="Siguier P."/>
            <person name="Alexander Thil Smith A."/>
            <person name="Van Dorsselaer A."/>
            <person name="Weissenbach J."/>
            <person name="Medigue C."/>
            <person name="Le Paslier D."/>
        </authorList>
    </citation>
    <scope>NUCLEOTIDE SEQUENCE</scope>
</reference>
<accession>E6PW68</accession>
<gene>
    <name evidence="1" type="ORF">CARN2_0354</name>
</gene>
<dbReference type="HAMAP" id="MF_00652">
    <property type="entry name" value="UPF0246"/>
    <property type="match status" value="1"/>
</dbReference>
<comment type="caution">
    <text evidence="1">The sequence shown here is derived from an EMBL/GenBank/DDBJ whole genome shotgun (WGS) entry which is preliminary data.</text>
</comment>
<dbReference type="EMBL" id="CABM01000069">
    <property type="protein sequence ID" value="CBH99175.1"/>
    <property type="molecule type" value="Genomic_DNA"/>
</dbReference>
<evidence type="ECO:0000313" key="1">
    <source>
        <dbReference type="EMBL" id="CBH99175.1"/>
    </source>
</evidence>
<dbReference type="GO" id="GO:0033194">
    <property type="term" value="P:response to hydroperoxide"/>
    <property type="evidence" value="ECO:0007669"/>
    <property type="project" value="TreeGrafter"/>
</dbReference>
<proteinExistence type="inferred from homology"/>